<accession>A0A1M6CWS3</accession>
<reference evidence="6 7" key="1">
    <citation type="submission" date="2016-11" db="EMBL/GenBank/DDBJ databases">
        <authorList>
            <person name="Jaros S."/>
            <person name="Januszkiewicz K."/>
            <person name="Wedrychowicz H."/>
        </authorList>
    </citation>
    <scope>NUCLEOTIDE SEQUENCE [LARGE SCALE GENOMIC DNA]</scope>
    <source>
        <strain evidence="6 7">DSM 21425</strain>
    </source>
</reference>
<keyword evidence="7" id="KW-1185">Reference proteome</keyword>
<dbReference type="Pfam" id="PF00126">
    <property type="entry name" value="HTH_1"/>
    <property type="match status" value="1"/>
</dbReference>
<organism evidence="6 7">
    <name type="scientific">Mesonia phycicola</name>
    <dbReference type="NCBI Taxonomy" id="579105"/>
    <lineage>
        <taxon>Bacteria</taxon>
        <taxon>Pseudomonadati</taxon>
        <taxon>Bacteroidota</taxon>
        <taxon>Flavobacteriia</taxon>
        <taxon>Flavobacteriales</taxon>
        <taxon>Flavobacteriaceae</taxon>
        <taxon>Mesonia</taxon>
    </lineage>
</organism>
<dbReference type="GO" id="GO:0003700">
    <property type="term" value="F:DNA-binding transcription factor activity"/>
    <property type="evidence" value="ECO:0007669"/>
    <property type="project" value="InterPro"/>
</dbReference>
<feature type="domain" description="HTH lysR-type" evidence="5">
    <location>
        <begin position="1"/>
        <end position="58"/>
    </location>
</feature>
<dbReference type="Pfam" id="PF03466">
    <property type="entry name" value="LysR_substrate"/>
    <property type="match status" value="1"/>
</dbReference>
<gene>
    <name evidence="6" type="ORF">SAMN04488096_103193</name>
</gene>
<dbReference type="FunFam" id="1.10.10.10:FF:000001">
    <property type="entry name" value="LysR family transcriptional regulator"/>
    <property type="match status" value="1"/>
</dbReference>
<proteinExistence type="inferred from homology"/>
<dbReference type="InterPro" id="IPR050950">
    <property type="entry name" value="HTH-type_LysR_regulators"/>
</dbReference>
<name>A0A1M6CWS3_9FLAO</name>
<dbReference type="InterPro" id="IPR005119">
    <property type="entry name" value="LysR_subst-bd"/>
</dbReference>
<keyword evidence="4" id="KW-0804">Transcription</keyword>
<dbReference type="OrthoDB" id="9803735at2"/>
<dbReference type="PANTHER" id="PTHR30419">
    <property type="entry name" value="HTH-TYPE TRANSCRIPTIONAL REGULATOR YBHD"/>
    <property type="match status" value="1"/>
</dbReference>
<evidence type="ECO:0000256" key="3">
    <source>
        <dbReference type="ARBA" id="ARBA00023125"/>
    </source>
</evidence>
<evidence type="ECO:0000313" key="6">
    <source>
        <dbReference type="EMBL" id="SHI65264.1"/>
    </source>
</evidence>
<dbReference type="Gene3D" id="3.40.190.10">
    <property type="entry name" value="Periplasmic binding protein-like II"/>
    <property type="match status" value="2"/>
</dbReference>
<dbReference type="SUPFAM" id="SSF53850">
    <property type="entry name" value="Periplasmic binding protein-like II"/>
    <property type="match status" value="1"/>
</dbReference>
<evidence type="ECO:0000313" key="7">
    <source>
        <dbReference type="Proteomes" id="UP000184225"/>
    </source>
</evidence>
<evidence type="ECO:0000256" key="1">
    <source>
        <dbReference type="ARBA" id="ARBA00009437"/>
    </source>
</evidence>
<evidence type="ECO:0000256" key="4">
    <source>
        <dbReference type="ARBA" id="ARBA00023163"/>
    </source>
</evidence>
<evidence type="ECO:0000259" key="5">
    <source>
        <dbReference type="PROSITE" id="PS50931"/>
    </source>
</evidence>
<protein>
    <submittedName>
        <fullName evidence="6">Transcriptional regulator, LysR family</fullName>
    </submittedName>
</protein>
<dbReference type="CDD" id="cd08411">
    <property type="entry name" value="PBP2_OxyR"/>
    <property type="match status" value="1"/>
</dbReference>
<keyword evidence="2" id="KW-0805">Transcription regulation</keyword>
<dbReference type="InterPro" id="IPR036388">
    <property type="entry name" value="WH-like_DNA-bd_sf"/>
</dbReference>
<dbReference type="EMBL" id="FQYY01000003">
    <property type="protein sequence ID" value="SHI65264.1"/>
    <property type="molecule type" value="Genomic_DNA"/>
</dbReference>
<dbReference type="AlphaFoldDB" id="A0A1M6CWS3"/>
<comment type="similarity">
    <text evidence="1">Belongs to the LysR transcriptional regulatory family.</text>
</comment>
<dbReference type="STRING" id="579105.SAMN04488096_103193"/>
<evidence type="ECO:0000256" key="2">
    <source>
        <dbReference type="ARBA" id="ARBA00023015"/>
    </source>
</evidence>
<dbReference type="RefSeq" id="WP_073149118.1">
    <property type="nucleotide sequence ID" value="NZ_FQYY01000003.1"/>
</dbReference>
<sequence length="313" mass="35565">MTIQQFKYVQAVVDLKNFEAAAEKCFVTQSTLSTMINKLENEIGIKIFNRKTKPVSITAEGEQLIQRFRIINSEIDALKNVIQELKGEMTGEIKIGIIPTLAPYLLPLFLNDFANKFKQVKIIVKEMTTAHIQDALKIRDLDIGILALPLADKELDEIELFSEPFLVYDCTEEKRAKKVSLDSLNYAKICLLQEGHCLRTQVQEICELSAKLTTQDVNFEIESGSMDSLLKITKIRKGITIIPHLATLDLNEEELQRLIEFKNPVPVRQVGLVTNKFFVKKKLLIELKNLINMAVDGLIPEIQEQKSIKPLVN</sequence>
<dbReference type="PRINTS" id="PR00039">
    <property type="entry name" value="HTHLYSR"/>
</dbReference>
<dbReference type="Gene3D" id="1.10.10.10">
    <property type="entry name" value="Winged helix-like DNA-binding domain superfamily/Winged helix DNA-binding domain"/>
    <property type="match status" value="1"/>
</dbReference>
<dbReference type="InterPro" id="IPR000847">
    <property type="entry name" value="LysR_HTH_N"/>
</dbReference>
<dbReference type="Proteomes" id="UP000184225">
    <property type="component" value="Unassembled WGS sequence"/>
</dbReference>
<dbReference type="PROSITE" id="PS50931">
    <property type="entry name" value="HTH_LYSR"/>
    <property type="match status" value="1"/>
</dbReference>
<dbReference type="GO" id="GO:0003677">
    <property type="term" value="F:DNA binding"/>
    <property type="evidence" value="ECO:0007669"/>
    <property type="project" value="UniProtKB-KW"/>
</dbReference>
<dbReference type="SUPFAM" id="SSF46785">
    <property type="entry name" value="Winged helix' DNA-binding domain"/>
    <property type="match status" value="1"/>
</dbReference>
<dbReference type="PANTHER" id="PTHR30419:SF29">
    <property type="entry name" value="LYSR-FAMILY TRANSCRIPTIONAL REGULATOR"/>
    <property type="match status" value="1"/>
</dbReference>
<dbReference type="InterPro" id="IPR036390">
    <property type="entry name" value="WH_DNA-bd_sf"/>
</dbReference>
<dbReference type="GO" id="GO:0005829">
    <property type="term" value="C:cytosol"/>
    <property type="evidence" value="ECO:0007669"/>
    <property type="project" value="TreeGrafter"/>
</dbReference>
<keyword evidence="3" id="KW-0238">DNA-binding</keyword>